<keyword evidence="2" id="KW-0680">Restriction system</keyword>
<dbReference type="EMBL" id="SOJN01000121">
    <property type="protein sequence ID" value="TET44554.1"/>
    <property type="molecule type" value="Genomic_DNA"/>
</dbReference>
<dbReference type="GO" id="GO:0003677">
    <property type="term" value="F:DNA binding"/>
    <property type="evidence" value="ECO:0007669"/>
    <property type="project" value="UniProtKB-KW"/>
</dbReference>
<dbReference type="Gene3D" id="1.10.287.1120">
    <property type="entry name" value="Bipartite methylase S protein"/>
    <property type="match status" value="1"/>
</dbReference>
<gene>
    <name evidence="5" type="ORF">E3J62_09940</name>
</gene>
<dbReference type="InterPro" id="IPR000055">
    <property type="entry name" value="Restrct_endonuc_typeI_TRD"/>
</dbReference>
<dbReference type="Proteomes" id="UP000315525">
    <property type="component" value="Unassembled WGS sequence"/>
</dbReference>
<evidence type="ECO:0000256" key="1">
    <source>
        <dbReference type="ARBA" id="ARBA00010923"/>
    </source>
</evidence>
<evidence type="ECO:0000256" key="2">
    <source>
        <dbReference type="ARBA" id="ARBA00022747"/>
    </source>
</evidence>
<dbReference type="PANTHER" id="PTHR30408:SF12">
    <property type="entry name" value="TYPE I RESTRICTION ENZYME MJAVIII SPECIFICITY SUBUNIT"/>
    <property type="match status" value="1"/>
</dbReference>
<sequence>MKWRPYPIYRPTTKPWLDDTPHDWEIKRLKHTSHVKGRIGWQGLRSDEFTDSGPHLVTGTDFRRGRIDWDSCYHVSEERYSLDPNIQVREGDLLITKDGTIGKVAIVREAPDKACLNSGIFLIRPVTNGLTTAFLYWLMQSDSFTRYMEYSKSGATISHLYQNVFVEFAFPIPSVKEQRTIAEFLNRETAHIDGLIEKKRRQIGLLREKRAALISHAVTKGLNPDVKMKDSGMEWLGEIPVHWEIRRMKHVLFIRGGQVDPRVQQYAAMLLIAPNHIETRTGRILSAATAEDQGALSSKYVFRTGDVLYSKIRPELSKACIAPENGICSADMYAMVPKRGYVSNYLLYLLLSDVFTKLAVDESMRVAMPKINREDLGEVRFPFPPESEQLGIARYLDRSTVPLDEFISRIRSSIDLLREYRTALIAAAVTGKIDVHKWAVG</sequence>
<comment type="similarity">
    <text evidence="1">Belongs to the type-I restriction system S methylase family.</text>
</comment>
<evidence type="ECO:0000259" key="4">
    <source>
        <dbReference type="Pfam" id="PF01420"/>
    </source>
</evidence>
<name>A0A523UPU3_UNCT6</name>
<reference evidence="5" key="1">
    <citation type="submission" date="2019-03" db="EMBL/GenBank/DDBJ databases">
        <title>Metabolic potential of uncultured bacteria and archaea associated with petroleum seepage in deep-sea sediments.</title>
        <authorList>
            <person name="Dong X."/>
            <person name="Hubert C."/>
        </authorList>
    </citation>
    <scope>NUCLEOTIDE SEQUENCE [LARGE SCALE GENOMIC DNA]</scope>
    <source>
        <strain evidence="5">E44_bin18</strain>
    </source>
</reference>
<dbReference type="PANTHER" id="PTHR30408">
    <property type="entry name" value="TYPE-1 RESTRICTION ENZYME ECOKI SPECIFICITY PROTEIN"/>
    <property type="match status" value="1"/>
</dbReference>
<dbReference type="AlphaFoldDB" id="A0A523UPU3"/>
<organism evidence="5">
    <name type="scientific">candidate division TA06 bacterium</name>
    <dbReference type="NCBI Taxonomy" id="2250710"/>
    <lineage>
        <taxon>Bacteria</taxon>
        <taxon>Bacteria division TA06</taxon>
    </lineage>
</organism>
<dbReference type="GO" id="GO:0009307">
    <property type="term" value="P:DNA restriction-modification system"/>
    <property type="evidence" value="ECO:0007669"/>
    <property type="project" value="UniProtKB-KW"/>
</dbReference>
<comment type="caution">
    <text evidence="5">The sequence shown here is derived from an EMBL/GenBank/DDBJ whole genome shotgun (WGS) entry which is preliminary data.</text>
</comment>
<dbReference type="InterPro" id="IPR044946">
    <property type="entry name" value="Restrct_endonuc_typeI_TRD_sf"/>
</dbReference>
<keyword evidence="5" id="KW-0255">Endonuclease</keyword>
<feature type="domain" description="Type I restriction modification DNA specificity" evidence="4">
    <location>
        <begin position="22"/>
        <end position="202"/>
    </location>
</feature>
<dbReference type="InterPro" id="IPR052021">
    <property type="entry name" value="Type-I_RS_S_subunit"/>
</dbReference>
<keyword evidence="3" id="KW-0238">DNA-binding</keyword>
<keyword evidence="5" id="KW-0378">Hydrolase</keyword>
<accession>A0A523UPU3</accession>
<proteinExistence type="inferred from homology"/>
<dbReference type="Gene3D" id="3.90.220.20">
    <property type="entry name" value="DNA methylase specificity domains"/>
    <property type="match status" value="2"/>
</dbReference>
<protein>
    <submittedName>
        <fullName evidence="5">Restriction endonuclease subunit S</fullName>
    </submittedName>
</protein>
<dbReference type="Pfam" id="PF01420">
    <property type="entry name" value="Methylase_S"/>
    <property type="match status" value="2"/>
</dbReference>
<dbReference type="SUPFAM" id="SSF116734">
    <property type="entry name" value="DNA methylase specificity domain"/>
    <property type="match status" value="2"/>
</dbReference>
<dbReference type="GO" id="GO:0004519">
    <property type="term" value="F:endonuclease activity"/>
    <property type="evidence" value="ECO:0007669"/>
    <property type="project" value="UniProtKB-KW"/>
</dbReference>
<feature type="domain" description="Type I restriction modification DNA specificity" evidence="4">
    <location>
        <begin position="288"/>
        <end position="399"/>
    </location>
</feature>
<evidence type="ECO:0000256" key="3">
    <source>
        <dbReference type="ARBA" id="ARBA00023125"/>
    </source>
</evidence>
<evidence type="ECO:0000313" key="5">
    <source>
        <dbReference type="EMBL" id="TET44554.1"/>
    </source>
</evidence>
<keyword evidence="5" id="KW-0540">Nuclease</keyword>